<proteinExistence type="predicted"/>
<gene>
    <name evidence="2" type="ORF">ENU74_00935</name>
</gene>
<reference evidence="2" key="1">
    <citation type="journal article" date="2020" name="mSystems">
        <title>Genome- and Community-Level Interaction Insights into Carbon Utilization and Element Cycling Functions of Hydrothermarchaeota in Hydrothermal Sediment.</title>
        <authorList>
            <person name="Zhou Z."/>
            <person name="Liu Y."/>
            <person name="Xu W."/>
            <person name="Pan J."/>
            <person name="Luo Z.H."/>
            <person name="Li M."/>
        </authorList>
    </citation>
    <scope>NUCLEOTIDE SEQUENCE [LARGE SCALE GENOMIC DNA]</scope>
    <source>
        <strain evidence="2">SpSt-697</strain>
    </source>
</reference>
<comment type="caution">
    <text evidence="2">The sequence shown here is derived from an EMBL/GenBank/DDBJ whole genome shotgun (WGS) entry which is preliminary data.</text>
</comment>
<protein>
    <submittedName>
        <fullName evidence="2">TonB-dependent receptor</fullName>
    </submittedName>
</protein>
<evidence type="ECO:0000313" key="2">
    <source>
        <dbReference type="EMBL" id="HGK63155.1"/>
    </source>
</evidence>
<organism evidence="2">
    <name type="scientific">candidate division WOR-3 bacterium</name>
    <dbReference type="NCBI Taxonomy" id="2052148"/>
    <lineage>
        <taxon>Bacteria</taxon>
        <taxon>Bacteria division WOR-3</taxon>
    </lineage>
</organism>
<accession>A0A7V3ZUE2</accession>
<keyword evidence="2" id="KW-0675">Receptor</keyword>
<name>A0A7V3ZUE2_UNCW3</name>
<feature type="transmembrane region" description="Helical" evidence="1">
    <location>
        <begin position="257"/>
        <end position="276"/>
    </location>
</feature>
<keyword evidence="1" id="KW-1133">Transmembrane helix</keyword>
<sequence length="329" mass="39211">MSLVLTLFLFFQIIPISSRLNIIGTDFLFLLPDSETDIFLNPANIFFWDKKFAASFSSYTNNFFQLNTNLPVTFQNLLHIKVSKSNYAGIFAFHYLFVYEKEEEKSFFQNCGNLPFLIGYNWGEKKIGFLLSYQWNSWKNKDSLKEPRRKKEVYFPLKVGFVSGEERKIEVIFDFVPYRKENLKSYQFNFLIKGNLGEIPQHHFSWGINYQKENQIFKFSAGYCLASTYNFYGLIFNTYLGLKPIFSILKNNLETNIFFPYGLIFSFGKIKVLFGFKNELVKTKKKVYLSEYNYNLGFNYRFTDNLEFYFFNLSSASFRRWFFDFKITF</sequence>
<evidence type="ECO:0000256" key="1">
    <source>
        <dbReference type="SAM" id="Phobius"/>
    </source>
</evidence>
<dbReference type="SUPFAM" id="SSF56935">
    <property type="entry name" value="Porins"/>
    <property type="match status" value="1"/>
</dbReference>
<dbReference type="EMBL" id="DTDR01000033">
    <property type="protein sequence ID" value="HGK63155.1"/>
    <property type="molecule type" value="Genomic_DNA"/>
</dbReference>
<keyword evidence="1" id="KW-0812">Transmembrane</keyword>
<keyword evidence="1" id="KW-0472">Membrane</keyword>
<dbReference type="AlphaFoldDB" id="A0A7V3ZUE2"/>